<dbReference type="Proteomes" id="UP000009173">
    <property type="component" value="Chromosome"/>
</dbReference>
<dbReference type="Pfam" id="PF01297">
    <property type="entry name" value="ZnuA"/>
    <property type="match status" value="1"/>
</dbReference>
<reference evidence="2" key="1">
    <citation type="journal article" date="2009" name="Environ. Microbiol.">
        <title>Contribution of mobile genetic elements to Desulfovibrio vulgaris genome plasticity.</title>
        <authorList>
            <person name="Walker C.B."/>
            <person name="Stolyar S."/>
            <person name="Chivian D."/>
            <person name="Pinel N."/>
            <person name="Gabster J.A."/>
            <person name="Dehal P.S."/>
            <person name="He Z."/>
            <person name="Yang Z.K."/>
            <person name="Yen H.C."/>
            <person name="Zhou J."/>
            <person name="Wall J.D."/>
            <person name="Hazen T.C."/>
            <person name="Arkin A.P."/>
            <person name="Stahl D.A."/>
        </authorList>
    </citation>
    <scope>NUCLEOTIDE SEQUENCE [LARGE SCALE GENOMIC DNA]</scope>
    <source>
        <strain evidence="2">DP4</strain>
    </source>
</reference>
<dbReference type="KEGG" id="dvl:Dvul_2860"/>
<dbReference type="HOGENOM" id="CLU_955538_0_0_7"/>
<dbReference type="AlphaFoldDB" id="A0A0H3AC26"/>
<proteinExistence type="predicted"/>
<dbReference type="GO" id="GO:0030001">
    <property type="term" value="P:metal ion transport"/>
    <property type="evidence" value="ECO:0007669"/>
    <property type="project" value="InterPro"/>
</dbReference>
<dbReference type="InterPro" id="IPR006127">
    <property type="entry name" value="ZnuA-like"/>
</dbReference>
<name>A0A0H3AC26_NITV4</name>
<gene>
    <name evidence="1" type="ordered locus">Dvul_2860</name>
</gene>
<dbReference type="RefSeq" id="WP_011793131.1">
    <property type="nucleotide sequence ID" value="NC_008751.1"/>
</dbReference>
<organism evidence="1 2">
    <name type="scientific">Nitratidesulfovibrio vulgaris (strain DP4)</name>
    <name type="common">Desulfovibrio vulgaris</name>
    <dbReference type="NCBI Taxonomy" id="391774"/>
    <lineage>
        <taxon>Bacteria</taxon>
        <taxon>Pseudomonadati</taxon>
        <taxon>Thermodesulfobacteriota</taxon>
        <taxon>Desulfovibrionia</taxon>
        <taxon>Desulfovibrionales</taxon>
        <taxon>Desulfovibrionaceae</taxon>
        <taxon>Nitratidesulfovibrio</taxon>
    </lineage>
</organism>
<accession>A0A0H3AC26</accession>
<protein>
    <submittedName>
        <fullName evidence="1">Periplasmic solute binding protein</fullName>
    </submittedName>
</protein>
<evidence type="ECO:0000313" key="1">
    <source>
        <dbReference type="EMBL" id="ABM29871.1"/>
    </source>
</evidence>
<dbReference type="Gene3D" id="3.40.50.1980">
    <property type="entry name" value="Nitrogenase molybdenum iron protein domain"/>
    <property type="match status" value="1"/>
</dbReference>
<sequence precursor="true">MNEVHPDVGRGMTLCVGPVALASALVILMLSCFMMAPPEARAAERLMVLTGTTLIEDVVKDVGGARVETRTVIPGAACPGHYDMRASDIAAFARADIILLHDWQRGQSHIKAMLATDAGAAGKVRVPEASGNWMLPQVQARGTAAVTALLAEADAAFAEDYARRGGERVARIGAVGDEVREAVKRAGVVGQPVIADAMQRPLLEWMGLRVVADYGRFEEMGAEALGRAMTAAREAGAVLAVDNLQSTGGAGAALAADLGARHVVLTNFPGGFPDAPDWESSLRRNVEIVLGALRDSVSVAEAHGDGGTMSPVPVASTTLRTACPAPVGLP</sequence>
<dbReference type="GO" id="GO:0046872">
    <property type="term" value="F:metal ion binding"/>
    <property type="evidence" value="ECO:0007669"/>
    <property type="project" value="InterPro"/>
</dbReference>
<dbReference type="EMBL" id="CP000527">
    <property type="protein sequence ID" value="ABM29871.1"/>
    <property type="molecule type" value="Genomic_DNA"/>
</dbReference>
<dbReference type="SUPFAM" id="SSF53807">
    <property type="entry name" value="Helical backbone' metal receptor"/>
    <property type="match status" value="1"/>
</dbReference>
<evidence type="ECO:0000313" key="2">
    <source>
        <dbReference type="Proteomes" id="UP000009173"/>
    </source>
</evidence>